<organism evidence="2">
    <name type="scientific">marine metagenome</name>
    <dbReference type="NCBI Taxonomy" id="408172"/>
    <lineage>
        <taxon>unclassified sequences</taxon>
        <taxon>metagenomes</taxon>
        <taxon>ecological metagenomes</taxon>
    </lineage>
</organism>
<accession>A0A381VUS4</accession>
<dbReference type="EMBL" id="UINC01009794">
    <property type="protein sequence ID" value="SVA43831.1"/>
    <property type="molecule type" value="Genomic_DNA"/>
</dbReference>
<protein>
    <recommendedName>
        <fullName evidence="1">Redoxin domain-containing protein</fullName>
    </recommendedName>
</protein>
<reference evidence="2" key="1">
    <citation type="submission" date="2018-05" db="EMBL/GenBank/DDBJ databases">
        <authorList>
            <person name="Lanie J.A."/>
            <person name="Ng W.-L."/>
            <person name="Kazmierczak K.M."/>
            <person name="Andrzejewski T.M."/>
            <person name="Davidsen T.M."/>
            <person name="Wayne K.J."/>
            <person name="Tettelin H."/>
            <person name="Glass J.I."/>
            <person name="Rusch D."/>
            <person name="Podicherti R."/>
            <person name="Tsui H.-C.T."/>
            <person name="Winkler M.E."/>
        </authorList>
    </citation>
    <scope>NUCLEOTIDE SEQUENCE</scope>
</reference>
<dbReference type="Gene3D" id="3.40.30.10">
    <property type="entry name" value="Glutaredoxin"/>
    <property type="match status" value="1"/>
</dbReference>
<dbReference type="SUPFAM" id="SSF52833">
    <property type="entry name" value="Thioredoxin-like"/>
    <property type="match status" value="1"/>
</dbReference>
<dbReference type="CDD" id="cd02966">
    <property type="entry name" value="TlpA_like_family"/>
    <property type="match status" value="1"/>
</dbReference>
<dbReference type="AlphaFoldDB" id="A0A381VUS4"/>
<dbReference type="InterPro" id="IPR050553">
    <property type="entry name" value="Thioredoxin_ResA/DsbE_sf"/>
</dbReference>
<dbReference type="PANTHER" id="PTHR42852:SF13">
    <property type="entry name" value="PROTEIN DIPZ"/>
    <property type="match status" value="1"/>
</dbReference>
<gene>
    <name evidence="2" type="ORF">METZ01_LOCUS96685</name>
</gene>
<dbReference type="InterPro" id="IPR013740">
    <property type="entry name" value="Redoxin"/>
</dbReference>
<evidence type="ECO:0000313" key="2">
    <source>
        <dbReference type="EMBL" id="SVA43831.1"/>
    </source>
</evidence>
<proteinExistence type="predicted"/>
<dbReference type="InterPro" id="IPR036249">
    <property type="entry name" value="Thioredoxin-like_sf"/>
</dbReference>
<dbReference type="Pfam" id="PF08534">
    <property type="entry name" value="Redoxin"/>
    <property type="match status" value="1"/>
</dbReference>
<evidence type="ECO:0000259" key="1">
    <source>
        <dbReference type="Pfam" id="PF08534"/>
    </source>
</evidence>
<dbReference type="PANTHER" id="PTHR42852">
    <property type="entry name" value="THIOL:DISULFIDE INTERCHANGE PROTEIN DSBE"/>
    <property type="match status" value="1"/>
</dbReference>
<feature type="domain" description="Redoxin" evidence="1">
    <location>
        <begin position="2"/>
        <end position="96"/>
    </location>
</feature>
<sequence length="106" mass="11913">MEIPDLNRLQEKYQDKGLQVVGITLTSGPPEIISKFAEDQGMNYKVLTDIMGSETEVVTNEYGQATGSPITGVPTSFIIDRDGYIVKTYIGPRSERIFYSDLKRYL</sequence>
<name>A0A381VUS4_9ZZZZ</name>
<dbReference type="GO" id="GO:0016491">
    <property type="term" value="F:oxidoreductase activity"/>
    <property type="evidence" value="ECO:0007669"/>
    <property type="project" value="InterPro"/>
</dbReference>